<evidence type="ECO:0000259" key="5">
    <source>
        <dbReference type="PROSITE" id="PS50850"/>
    </source>
</evidence>
<protein>
    <submittedName>
        <fullName evidence="6">Putative transporter ESBP6</fullName>
    </submittedName>
</protein>
<evidence type="ECO:0000256" key="1">
    <source>
        <dbReference type="ARBA" id="ARBA00004141"/>
    </source>
</evidence>
<feature type="region of interest" description="Disordered" evidence="3">
    <location>
        <begin position="28"/>
        <end position="47"/>
    </location>
</feature>
<accession>A0A1C7NF50</accession>
<dbReference type="InterPro" id="IPR050327">
    <property type="entry name" value="Proton-linked_MCT"/>
</dbReference>
<dbReference type="CDD" id="cd17352">
    <property type="entry name" value="MFS_MCT_SLC16"/>
    <property type="match status" value="1"/>
</dbReference>
<evidence type="ECO:0000256" key="2">
    <source>
        <dbReference type="ARBA" id="ARBA00006727"/>
    </source>
</evidence>
<dbReference type="Gene3D" id="1.20.1250.20">
    <property type="entry name" value="MFS general substrate transporter like domains"/>
    <property type="match status" value="2"/>
</dbReference>
<feature type="transmembrane region" description="Helical" evidence="4">
    <location>
        <begin position="293"/>
        <end position="314"/>
    </location>
</feature>
<dbReference type="GO" id="GO:0016020">
    <property type="term" value="C:membrane"/>
    <property type="evidence" value="ECO:0007669"/>
    <property type="project" value="UniProtKB-SubCell"/>
</dbReference>
<feature type="transmembrane region" description="Helical" evidence="4">
    <location>
        <begin position="377"/>
        <end position="399"/>
    </location>
</feature>
<comment type="subcellular location">
    <subcellularLocation>
        <location evidence="1">Membrane</location>
        <topology evidence="1">Multi-pass membrane protein</topology>
    </subcellularLocation>
</comment>
<dbReference type="SUPFAM" id="SSF103473">
    <property type="entry name" value="MFS general substrate transporter"/>
    <property type="match status" value="1"/>
</dbReference>
<evidence type="ECO:0000256" key="3">
    <source>
        <dbReference type="SAM" id="MobiDB-lite"/>
    </source>
</evidence>
<sequence>MTNERTITLDHSEKTFTDLEAISNESKLSYSQETTDHREESSSTEDEHDGGYGWFIVLGAFLVQVTSFGTITSVMQDYYEQHYFSQVSNAALNLSFVGTLSMVCLNGISPLAQILVSTFGIRIVMIIGTLFIALGLEMASFATQIWHLYLTQGIVFGIGAAFIYVSIMGVAPQWFSRRRGLALGIIASGSGIGGLAIPFIMTAVNQQLGPAWSYRILGFVCLFCDVVACLTIRERVPLPRKRLSQMINFSVMKDARFVLFVVASNIGLFGYFIPYFFLPSYATYIGLSETEGSALVAVSAAGNFVGRIICGFLADRIGKINTNLIFTFISSLSCLLIWTFAGSYGSLMAFSVVFGLTSGSFFALISPLTAYLLGMELFPSGLSLLLLSNVIAVFGSNIASAVESSVSSAPFFSYKMFAGVAYLIGAILLLILKLNLNRNLFAKV</sequence>
<dbReference type="PROSITE" id="PS50850">
    <property type="entry name" value="MFS"/>
    <property type="match status" value="1"/>
</dbReference>
<keyword evidence="7" id="KW-1185">Reference proteome</keyword>
<dbReference type="AlphaFoldDB" id="A0A1C7NF50"/>
<keyword evidence="4" id="KW-0812">Transmembrane</keyword>
<evidence type="ECO:0000313" key="6">
    <source>
        <dbReference type="EMBL" id="OBZ87742.1"/>
    </source>
</evidence>
<feature type="transmembrane region" description="Helical" evidence="4">
    <location>
        <begin position="180"/>
        <end position="200"/>
    </location>
</feature>
<feature type="transmembrane region" description="Helical" evidence="4">
    <location>
        <begin position="321"/>
        <end position="341"/>
    </location>
</feature>
<organism evidence="6 7">
    <name type="scientific">Choanephora cucurbitarum</name>
    <dbReference type="NCBI Taxonomy" id="101091"/>
    <lineage>
        <taxon>Eukaryota</taxon>
        <taxon>Fungi</taxon>
        <taxon>Fungi incertae sedis</taxon>
        <taxon>Mucoromycota</taxon>
        <taxon>Mucoromycotina</taxon>
        <taxon>Mucoromycetes</taxon>
        <taxon>Mucorales</taxon>
        <taxon>Mucorineae</taxon>
        <taxon>Choanephoraceae</taxon>
        <taxon>Choanephoroideae</taxon>
        <taxon>Choanephora</taxon>
    </lineage>
</organism>
<feature type="transmembrane region" description="Helical" evidence="4">
    <location>
        <begin position="52"/>
        <end position="74"/>
    </location>
</feature>
<feature type="transmembrane region" description="Helical" evidence="4">
    <location>
        <begin position="123"/>
        <end position="142"/>
    </location>
</feature>
<feature type="transmembrane region" description="Helical" evidence="4">
    <location>
        <begin position="411"/>
        <end position="432"/>
    </location>
</feature>
<reference evidence="6 7" key="1">
    <citation type="submission" date="2016-03" db="EMBL/GenBank/DDBJ databases">
        <title>Choanephora cucurbitarum.</title>
        <authorList>
            <person name="Min B."/>
            <person name="Park H."/>
            <person name="Park J.-H."/>
            <person name="Shin H.-D."/>
            <person name="Choi I.-G."/>
        </authorList>
    </citation>
    <scope>NUCLEOTIDE SEQUENCE [LARGE SCALE GENOMIC DNA]</scope>
    <source>
        <strain evidence="6 7">KUS-F28377</strain>
    </source>
</reference>
<feature type="domain" description="Major facilitator superfamily (MFS) profile" evidence="5">
    <location>
        <begin position="53"/>
        <end position="437"/>
    </location>
</feature>
<dbReference type="EMBL" id="LUGH01000200">
    <property type="protein sequence ID" value="OBZ87742.1"/>
    <property type="molecule type" value="Genomic_DNA"/>
</dbReference>
<feature type="transmembrane region" description="Helical" evidence="4">
    <location>
        <begin position="347"/>
        <end position="365"/>
    </location>
</feature>
<keyword evidence="4" id="KW-0472">Membrane</keyword>
<keyword evidence="4" id="KW-1133">Transmembrane helix</keyword>
<comment type="caution">
    <text evidence="6">The sequence shown here is derived from an EMBL/GenBank/DDBJ whole genome shotgun (WGS) entry which is preliminary data.</text>
</comment>
<dbReference type="InterPro" id="IPR020846">
    <property type="entry name" value="MFS_dom"/>
</dbReference>
<gene>
    <name evidence="6" type="primary">ESBP6_0</name>
    <name evidence="6" type="ORF">A0J61_04208</name>
</gene>
<feature type="transmembrane region" description="Helical" evidence="4">
    <location>
        <begin position="212"/>
        <end position="233"/>
    </location>
</feature>
<dbReference type="Proteomes" id="UP000093000">
    <property type="component" value="Unassembled WGS sequence"/>
</dbReference>
<dbReference type="Pfam" id="PF07690">
    <property type="entry name" value="MFS_1"/>
    <property type="match status" value="1"/>
</dbReference>
<dbReference type="InterPro" id="IPR011701">
    <property type="entry name" value="MFS"/>
</dbReference>
<evidence type="ECO:0000256" key="4">
    <source>
        <dbReference type="SAM" id="Phobius"/>
    </source>
</evidence>
<feature type="transmembrane region" description="Helical" evidence="4">
    <location>
        <begin position="254"/>
        <end position="273"/>
    </location>
</feature>
<name>A0A1C7NF50_9FUNG</name>
<dbReference type="PANTHER" id="PTHR11360:SF315">
    <property type="entry name" value="TRANSPORTER MCH2-RELATED"/>
    <property type="match status" value="1"/>
</dbReference>
<dbReference type="InParanoid" id="A0A1C7NF50"/>
<feature type="transmembrane region" description="Helical" evidence="4">
    <location>
        <begin position="148"/>
        <end position="168"/>
    </location>
</feature>
<dbReference type="STRING" id="101091.A0A1C7NF50"/>
<comment type="similarity">
    <text evidence="2">Belongs to the major facilitator superfamily. Monocarboxylate porter (TC 2.A.1.13) family.</text>
</comment>
<feature type="transmembrane region" description="Helical" evidence="4">
    <location>
        <begin position="94"/>
        <end position="116"/>
    </location>
</feature>
<dbReference type="OrthoDB" id="6499973at2759"/>
<dbReference type="PANTHER" id="PTHR11360">
    <property type="entry name" value="MONOCARBOXYLATE TRANSPORTER"/>
    <property type="match status" value="1"/>
</dbReference>
<proteinExistence type="inferred from homology"/>
<evidence type="ECO:0000313" key="7">
    <source>
        <dbReference type="Proteomes" id="UP000093000"/>
    </source>
</evidence>
<dbReference type="InterPro" id="IPR036259">
    <property type="entry name" value="MFS_trans_sf"/>
</dbReference>
<dbReference type="GO" id="GO:0022857">
    <property type="term" value="F:transmembrane transporter activity"/>
    <property type="evidence" value="ECO:0007669"/>
    <property type="project" value="InterPro"/>
</dbReference>